<dbReference type="InterPro" id="IPR050185">
    <property type="entry name" value="Ub_carboxyl-term_hydrolase"/>
</dbReference>
<dbReference type="InterPro" id="IPR038765">
    <property type="entry name" value="Papain-like_cys_pep_sf"/>
</dbReference>
<proteinExistence type="predicted"/>
<dbReference type="GeneID" id="5893994"/>
<dbReference type="Gene3D" id="3.90.70.10">
    <property type="entry name" value="Cysteine proteinases"/>
    <property type="match status" value="1"/>
</dbReference>
<dbReference type="AlphaFoldDB" id="A9V7Q0"/>
<dbReference type="PANTHER" id="PTHR21646">
    <property type="entry name" value="UBIQUITIN CARBOXYL-TERMINAL HYDROLASE"/>
    <property type="match status" value="1"/>
</dbReference>
<dbReference type="eggNOG" id="KOG1871">
    <property type="taxonomic scope" value="Eukaryota"/>
</dbReference>
<gene>
    <name evidence="2" type="ORF">MONBRDRAFT_28280</name>
</gene>
<protein>
    <recommendedName>
        <fullName evidence="1">USP domain-containing protein</fullName>
    </recommendedName>
</protein>
<dbReference type="InParanoid" id="A9V7Q0"/>
<dbReference type="CDD" id="cd02257">
    <property type="entry name" value="Peptidase_C19"/>
    <property type="match status" value="1"/>
</dbReference>
<evidence type="ECO:0000313" key="3">
    <source>
        <dbReference type="Proteomes" id="UP000001357"/>
    </source>
</evidence>
<dbReference type="GO" id="GO:0016579">
    <property type="term" value="P:protein deubiquitination"/>
    <property type="evidence" value="ECO:0007669"/>
    <property type="project" value="InterPro"/>
</dbReference>
<dbReference type="PROSITE" id="PS50235">
    <property type="entry name" value="USP_3"/>
    <property type="match status" value="1"/>
</dbReference>
<dbReference type="STRING" id="81824.A9V7Q0"/>
<reference evidence="2 3" key="1">
    <citation type="journal article" date="2008" name="Nature">
        <title>The genome of the choanoflagellate Monosiga brevicollis and the origin of metazoans.</title>
        <authorList>
            <consortium name="JGI Sequencing"/>
            <person name="King N."/>
            <person name="Westbrook M.J."/>
            <person name="Young S.L."/>
            <person name="Kuo A."/>
            <person name="Abedin M."/>
            <person name="Chapman J."/>
            <person name="Fairclough S."/>
            <person name="Hellsten U."/>
            <person name="Isogai Y."/>
            <person name="Letunic I."/>
            <person name="Marr M."/>
            <person name="Pincus D."/>
            <person name="Putnam N."/>
            <person name="Rokas A."/>
            <person name="Wright K.J."/>
            <person name="Zuzow R."/>
            <person name="Dirks W."/>
            <person name="Good M."/>
            <person name="Goodstein D."/>
            <person name="Lemons D."/>
            <person name="Li W."/>
            <person name="Lyons J.B."/>
            <person name="Morris A."/>
            <person name="Nichols S."/>
            <person name="Richter D.J."/>
            <person name="Salamov A."/>
            <person name="Bork P."/>
            <person name="Lim W.A."/>
            <person name="Manning G."/>
            <person name="Miller W.T."/>
            <person name="McGinnis W."/>
            <person name="Shapiro H."/>
            <person name="Tjian R."/>
            <person name="Grigoriev I.V."/>
            <person name="Rokhsar D."/>
        </authorList>
    </citation>
    <scope>NUCLEOTIDE SEQUENCE [LARGE SCALE GENOMIC DNA]</scope>
    <source>
        <strain evidence="3">MX1 / ATCC 50154</strain>
    </source>
</reference>
<dbReference type="GO" id="GO:0004843">
    <property type="term" value="F:cysteine-type deubiquitinase activity"/>
    <property type="evidence" value="ECO:0007669"/>
    <property type="project" value="InterPro"/>
</dbReference>
<feature type="domain" description="USP" evidence="1">
    <location>
        <begin position="1"/>
        <end position="351"/>
    </location>
</feature>
<dbReference type="KEGG" id="mbr:MONBRDRAFT_28280"/>
<name>A9V7Q0_MONBE</name>
<sequence>MNAPLQLLASLHELRDSVLTLEPTPNEVMAGLRQPLCEAFRALLWNMRTSRPPHTSTTLEQSCRAATAISADQVYRAVHKLGPHFKTDMREQQDAEELLSFLLDKLHLEVAAYLEKHPELMEEGDLSAGAGNDDAEGGWHEASSKGVGVSVNTVETHDRQVETPISSAFTVRMRSTLDMKGQRRSVTIQPYHCLPLDIEPEHVRSLHDAMRETLRNEPLYASSQDEVIGHKQLLLETLPPILLLSLKRFSYGPYGPIKLQKHVKFEAELCIDPEFMSPTARQIHGSDTVYELAAVLFHHGSESHQGHYTCCRSTSEGWIELNDTRVSPIALTAVCAPRSGADAYVLCYRKRTAASA</sequence>
<dbReference type="EMBL" id="CH991566">
    <property type="protein sequence ID" value="EDQ86344.1"/>
    <property type="molecule type" value="Genomic_DNA"/>
</dbReference>
<dbReference type="SUPFAM" id="SSF54001">
    <property type="entry name" value="Cysteine proteinases"/>
    <property type="match status" value="1"/>
</dbReference>
<keyword evidence="3" id="KW-1185">Reference proteome</keyword>
<dbReference type="Proteomes" id="UP000001357">
    <property type="component" value="Unassembled WGS sequence"/>
</dbReference>
<dbReference type="PROSITE" id="PS00973">
    <property type="entry name" value="USP_2"/>
    <property type="match status" value="1"/>
</dbReference>
<evidence type="ECO:0000313" key="2">
    <source>
        <dbReference type="EMBL" id="EDQ86344.1"/>
    </source>
</evidence>
<dbReference type="InterPro" id="IPR018200">
    <property type="entry name" value="USP_CS"/>
</dbReference>
<dbReference type="InterPro" id="IPR028889">
    <property type="entry name" value="USP"/>
</dbReference>
<dbReference type="PANTHER" id="PTHR21646:SF93">
    <property type="entry name" value="UBIQUITIN HYDROLASE B"/>
    <property type="match status" value="1"/>
</dbReference>
<dbReference type="RefSeq" id="XP_001748734.1">
    <property type="nucleotide sequence ID" value="XM_001748682.1"/>
</dbReference>
<dbReference type="InterPro" id="IPR001394">
    <property type="entry name" value="Peptidase_C19_UCH"/>
</dbReference>
<evidence type="ECO:0000259" key="1">
    <source>
        <dbReference type="PROSITE" id="PS50235"/>
    </source>
</evidence>
<dbReference type="Pfam" id="PF00443">
    <property type="entry name" value="UCH"/>
    <property type="match status" value="1"/>
</dbReference>
<accession>A9V7Q0</accession>
<organism evidence="2 3">
    <name type="scientific">Monosiga brevicollis</name>
    <name type="common">Choanoflagellate</name>
    <dbReference type="NCBI Taxonomy" id="81824"/>
    <lineage>
        <taxon>Eukaryota</taxon>
        <taxon>Choanoflagellata</taxon>
        <taxon>Craspedida</taxon>
        <taxon>Salpingoecidae</taxon>
        <taxon>Monosiga</taxon>
    </lineage>
</organism>